<name>A0AAW6T5F2_9MICO</name>
<accession>A0AAW6T5F2</accession>
<dbReference type="InterPro" id="IPR054209">
    <property type="entry name" value="DUF6916"/>
</dbReference>
<feature type="domain" description="DUF6916" evidence="1">
    <location>
        <begin position="53"/>
        <end position="132"/>
    </location>
</feature>
<comment type="caution">
    <text evidence="2">The sequence shown here is derived from an EMBL/GenBank/DDBJ whole genome shotgun (WGS) entry which is preliminary data.</text>
</comment>
<dbReference type="Pfam" id="PF21880">
    <property type="entry name" value="DUF6916"/>
    <property type="match status" value="1"/>
</dbReference>
<organism evidence="2 3">
    <name type="scientific">Ruicaihuangia caeni</name>
    <dbReference type="NCBI Taxonomy" id="3042517"/>
    <lineage>
        <taxon>Bacteria</taxon>
        <taxon>Bacillati</taxon>
        <taxon>Actinomycetota</taxon>
        <taxon>Actinomycetes</taxon>
        <taxon>Micrococcales</taxon>
        <taxon>Microbacteriaceae</taxon>
        <taxon>Ruicaihuangia</taxon>
    </lineage>
</organism>
<evidence type="ECO:0000313" key="2">
    <source>
        <dbReference type="EMBL" id="MDI2098992.1"/>
    </source>
</evidence>
<proteinExistence type="predicted"/>
<evidence type="ECO:0000313" key="3">
    <source>
        <dbReference type="Proteomes" id="UP001321506"/>
    </source>
</evidence>
<protein>
    <recommendedName>
        <fullName evidence="1">DUF6916 domain-containing protein</fullName>
    </recommendedName>
</protein>
<sequence>MPTLSRRSLLAGAGAVGVAAVATAVVVGAPRSPSASTASDPATVPEVQRELVRSRFAPHVGDTFVFEAEGRSASLVLDAIDDVAPVVEPDDEHRFNLLFTPAGGELPAAVYRVRHPDAGDAWLFVSSVGTGGSTRHQALVVSAA</sequence>
<dbReference type="InterPro" id="IPR006311">
    <property type="entry name" value="TAT_signal"/>
</dbReference>
<keyword evidence="3" id="KW-1185">Reference proteome</keyword>
<dbReference type="Proteomes" id="UP001321506">
    <property type="component" value="Unassembled WGS sequence"/>
</dbReference>
<dbReference type="AlphaFoldDB" id="A0AAW6T5F2"/>
<dbReference type="PROSITE" id="PS51318">
    <property type="entry name" value="TAT"/>
    <property type="match status" value="1"/>
</dbReference>
<gene>
    <name evidence="2" type="ORF">QF206_08465</name>
</gene>
<evidence type="ECO:0000259" key="1">
    <source>
        <dbReference type="Pfam" id="PF21880"/>
    </source>
</evidence>
<dbReference type="RefSeq" id="WP_281488779.1">
    <property type="nucleotide sequence ID" value="NZ_CP159582.1"/>
</dbReference>
<reference evidence="2 3" key="1">
    <citation type="submission" date="2023-04" db="EMBL/GenBank/DDBJ databases">
        <title>Klugiella caeni sp. nov. isolated from the sludge of biochemical tank.</title>
        <authorList>
            <person name="Geng K."/>
        </authorList>
    </citation>
    <scope>NUCLEOTIDE SEQUENCE [LARGE SCALE GENOMIC DNA]</scope>
    <source>
        <strain evidence="2 3">YN-L-19</strain>
    </source>
</reference>
<dbReference type="EMBL" id="JASATX010000003">
    <property type="protein sequence ID" value="MDI2098992.1"/>
    <property type="molecule type" value="Genomic_DNA"/>
</dbReference>